<dbReference type="GO" id="GO:0003677">
    <property type="term" value="F:DNA binding"/>
    <property type="evidence" value="ECO:0007669"/>
    <property type="project" value="InterPro"/>
</dbReference>
<reference evidence="5 6" key="1">
    <citation type="submission" date="2020-05" db="EMBL/GenBank/DDBJ databases">
        <title>Complete genome of Clostridium estertheticum subspecies estertheticum, isolated from Vacuum packed lamb meat from New Zealand imported to Switzerland.</title>
        <authorList>
            <person name="Wambui J."/>
            <person name="Stevens M.J.A."/>
            <person name="Stephan R."/>
        </authorList>
    </citation>
    <scope>NUCLEOTIDE SEQUENCE [LARGE SCALE GENOMIC DNA]</scope>
    <source>
        <strain evidence="5 6">CEST001</strain>
    </source>
</reference>
<comment type="subcellular location">
    <subcellularLocation>
        <location evidence="1">Cytoplasm</location>
    </subcellularLocation>
</comment>
<gene>
    <name evidence="5" type="ORF">HLQ16_22050</name>
</gene>
<name>A0A7Y3T1U1_9CLOT</name>
<dbReference type="Gene3D" id="1.10.443.10">
    <property type="entry name" value="Intergrase catalytic core"/>
    <property type="match status" value="1"/>
</dbReference>
<dbReference type="EMBL" id="JABEYB010000027">
    <property type="protein sequence ID" value="NNU78577.1"/>
    <property type="molecule type" value="Genomic_DNA"/>
</dbReference>
<evidence type="ECO:0000256" key="3">
    <source>
        <dbReference type="ARBA" id="ARBA00023172"/>
    </source>
</evidence>
<evidence type="ECO:0000259" key="4">
    <source>
        <dbReference type="PROSITE" id="PS51898"/>
    </source>
</evidence>
<keyword evidence="2" id="KW-0229">DNA integration</keyword>
<dbReference type="InterPro" id="IPR013762">
    <property type="entry name" value="Integrase-like_cat_sf"/>
</dbReference>
<dbReference type="SUPFAM" id="SSF56349">
    <property type="entry name" value="DNA breaking-rejoining enzymes"/>
    <property type="match status" value="1"/>
</dbReference>
<organism evidence="5 6">
    <name type="scientific">Clostridium estertheticum</name>
    <dbReference type="NCBI Taxonomy" id="238834"/>
    <lineage>
        <taxon>Bacteria</taxon>
        <taxon>Bacillati</taxon>
        <taxon>Bacillota</taxon>
        <taxon>Clostridia</taxon>
        <taxon>Eubacteriales</taxon>
        <taxon>Clostridiaceae</taxon>
        <taxon>Clostridium</taxon>
    </lineage>
</organism>
<feature type="domain" description="Tyr recombinase" evidence="4">
    <location>
        <begin position="7"/>
        <end position="190"/>
    </location>
</feature>
<evidence type="ECO:0000256" key="1">
    <source>
        <dbReference type="ARBA" id="ARBA00004496"/>
    </source>
</evidence>
<dbReference type="PANTHER" id="PTHR30349">
    <property type="entry name" value="PHAGE INTEGRASE-RELATED"/>
    <property type="match status" value="1"/>
</dbReference>
<sequence length="199" mass="23659">MIKENEEKVKYLTQLEMKKVFKVIEKDNSIHALRNLAIFRVAYRCALRASELGLIHLDDYNKTRGEMYCHRLKGSNNNTIRLDQETIKILNKYIRQNEICDNQQVLFLSQEKKPISRKMLDVLMKKYCHLAKISDIEKYHFHTLKHTAAVHLAESEIDIKELQYYLGHKSVTNTLIYFQFTTKQQETMYAKLQKNNQMV</sequence>
<protein>
    <submittedName>
        <fullName evidence="5">Tyrosine-type recombinase/integrase</fullName>
    </submittedName>
</protein>
<dbReference type="InterPro" id="IPR002104">
    <property type="entry name" value="Integrase_catalytic"/>
</dbReference>
<evidence type="ECO:0000313" key="6">
    <source>
        <dbReference type="Proteomes" id="UP000531659"/>
    </source>
</evidence>
<dbReference type="PANTHER" id="PTHR30349:SF77">
    <property type="entry name" value="TYROSINE RECOMBINASE XERC"/>
    <property type="match status" value="1"/>
</dbReference>
<proteinExistence type="predicted"/>
<dbReference type="RefSeq" id="WP_171299124.1">
    <property type="nucleotide sequence ID" value="NZ_CP087101.1"/>
</dbReference>
<comment type="caution">
    <text evidence="5">The sequence shown here is derived from an EMBL/GenBank/DDBJ whole genome shotgun (WGS) entry which is preliminary data.</text>
</comment>
<dbReference type="AlphaFoldDB" id="A0A7Y3T1U1"/>
<dbReference type="Pfam" id="PF00589">
    <property type="entry name" value="Phage_integrase"/>
    <property type="match status" value="1"/>
</dbReference>
<dbReference type="Proteomes" id="UP000531659">
    <property type="component" value="Unassembled WGS sequence"/>
</dbReference>
<dbReference type="CDD" id="cd00397">
    <property type="entry name" value="DNA_BRE_C"/>
    <property type="match status" value="1"/>
</dbReference>
<accession>A0A7Y3T1U1</accession>
<evidence type="ECO:0000313" key="5">
    <source>
        <dbReference type="EMBL" id="NNU78577.1"/>
    </source>
</evidence>
<keyword evidence="3" id="KW-0233">DNA recombination</keyword>
<evidence type="ECO:0000256" key="2">
    <source>
        <dbReference type="ARBA" id="ARBA00022908"/>
    </source>
</evidence>
<dbReference type="GO" id="GO:0015074">
    <property type="term" value="P:DNA integration"/>
    <property type="evidence" value="ECO:0007669"/>
    <property type="project" value="UniProtKB-KW"/>
</dbReference>
<dbReference type="InterPro" id="IPR011010">
    <property type="entry name" value="DNA_brk_join_enz"/>
</dbReference>
<dbReference type="GO" id="GO:0006310">
    <property type="term" value="P:DNA recombination"/>
    <property type="evidence" value="ECO:0007669"/>
    <property type="project" value="UniProtKB-KW"/>
</dbReference>
<dbReference type="PROSITE" id="PS51898">
    <property type="entry name" value="TYR_RECOMBINASE"/>
    <property type="match status" value="1"/>
</dbReference>
<dbReference type="InterPro" id="IPR050090">
    <property type="entry name" value="Tyrosine_recombinase_XerCD"/>
</dbReference>
<dbReference type="GO" id="GO:0005737">
    <property type="term" value="C:cytoplasm"/>
    <property type="evidence" value="ECO:0007669"/>
    <property type="project" value="UniProtKB-SubCell"/>
</dbReference>